<dbReference type="Proteomes" id="UP001175261">
    <property type="component" value="Unassembled WGS sequence"/>
</dbReference>
<feature type="coiled-coil region" evidence="1">
    <location>
        <begin position="63"/>
        <end position="104"/>
    </location>
</feature>
<evidence type="ECO:0000256" key="2">
    <source>
        <dbReference type="SAM" id="MobiDB-lite"/>
    </source>
</evidence>
<feature type="coiled-coil region" evidence="1">
    <location>
        <begin position="239"/>
        <end position="273"/>
    </location>
</feature>
<organism evidence="3 4">
    <name type="scientific">Sarocladium strictum</name>
    <name type="common">Black bundle disease fungus</name>
    <name type="synonym">Acremonium strictum</name>
    <dbReference type="NCBI Taxonomy" id="5046"/>
    <lineage>
        <taxon>Eukaryota</taxon>
        <taxon>Fungi</taxon>
        <taxon>Dikarya</taxon>
        <taxon>Ascomycota</taxon>
        <taxon>Pezizomycotina</taxon>
        <taxon>Sordariomycetes</taxon>
        <taxon>Hypocreomycetidae</taxon>
        <taxon>Hypocreales</taxon>
        <taxon>Sarocladiaceae</taxon>
        <taxon>Sarocladium</taxon>
    </lineage>
</organism>
<dbReference type="Gene3D" id="1.10.287.1490">
    <property type="match status" value="1"/>
</dbReference>
<feature type="compositionally biased region" description="Basic and acidic residues" evidence="2">
    <location>
        <begin position="179"/>
        <end position="219"/>
    </location>
</feature>
<keyword evidence="1" id="KW-0175">Coiled coil</keyword>
<keyword evidence="4" id="KW-1185">Reference proteome</keyword>
<feature type="compositionally biased region" description="Low complexity" evidence="2">
    <location>
        <begin position="414"/>
        <end position="427"/>
    </location>
</feature>
<feature type="compositionally biased region" description="Polar residues" evidence="2">
    <location>
        <begin position="474"/>
        <end position="494"/>
    </location>
</feature>
<evidence type="ECO:0000256" key="1">
    <source>
        <dbReference type="SAM" id="Coils"/>
    </source>
</evidence>
<feature type="region of interest" description="Disordered" evidence="2">
    <location>
        <begin position="170"/>
        <end position="219"/>
    </location>
</feature>
<accession>A0AA39GG18</accession>
<evidence type="ECO:0000313" key="4">
    <source>
        <dbReference type="Proteomes" id="UP001175261"/>
    </source>
</evidence>
<dbReference type="EMBL" id="JAPDFR010000005">
    <property type="protein sequence ID" value="KAK0386692.1"/>
    <property type="molecule type" value="Genomic_DNA"/>
</dbReference>
<feature type="region of interest" description="Disordered" evidence="2">
    <location>
        <begin position="286"/>
        <end position="508"/>
    </location>
</feature>
<sequence>MGTVFDDRMSRIHDLELARQQRLHQTELIKRDEDARRLKLKTIALRDDNAALKDSLSQKESYYRQWIKQRDQLRAELDEARDMIRSHEARAKKQTLEMTSLRAEVDSLTTSMQDSGKALQEKFALARELNRLRPEMEHLQSQLTNYQAVVAEKHDLRRQVDSLEVELENEKRARQRTKAKNDDGEVEELRSQLQDVEKKLSTARKDKERMGREHEKAMAGVVERCEQLEEDQTASATKLKQTQADLKEARGQLKVLEQELEECRAELEEARTSAAIPTAHSVSIPTKAEAPAKATGAKARKTAKAAPEPSHKRRLEEVSLNDVSIGTPGNDGLIGRPPKKRGIEQTAGTEKSNFSITPFLNRNKGLDDVTLEDTPVAAKTSVDESSSKEPEVRAKATPKKVPATKAPKPRGRPPKAAASTLTETTSSKRNVAASQISPQKSRCIDESQALVPEEETGEQENALSPRKKAPQASKPKTATRSDTSSTKVQAQAESKATDGEKKKKRKFLGAGTTLFDEDDGEPIRPLAGPAVRRIKAPLAGGSNGFGAFSPLKRQKRGVGASFLA</sequence>
<feature type="compositionally biased region" description="Low complexity" evidence="2">
    <location>
        <begin position="286"/>
        <end position="297"/>
    </location>
</feature>
<proteinExistence type="predicted"/>
<evidence type="ECO:0000313" key="3">
    <source>
        <dbReference type="EMBL" id="KAK0386692.1"/>
    </source>
</evidence>
<feature type="compositionally biased region" description="Basic and acidic residues" evidence="2">
    <location>
        <begin position="381"/>
        <end position="394"/>
    </location>
</feature>
<feature type="compositionally biased region" description="Polar residues" evidence="2">
    <location>
        <begin position="428"/>
        <end position="440"/>
    </location>
</feature>
<comment type="caution">
    <text evidence="3">The sequence shown here is derived from an EMBL/GenBank/DDBJ whole genome shotgun (WGS) entry which is preliminary data.</text>
</comment>
<dbReference type="AlphaFoldDB" id="A0AA39GG18"/>
<feature type="compositionally biased region" description="Polar residues" evidence="2">
    <location>
        <begin position="346"/>
        <end position="360"/>
    </location>
</feature>
<reference evidence="3" key="1">
    <citation type="submission" date="2022-10" db="EMBL/GenBank/DDBJ databases">
        <title>Determination and structural analysis of whole genome sequence of Sarocladium strictum F4-1.</title>
        <authorList>
            <person name="Hu L."/>
            <person name="Jiang Y."/>
        </authorList>
    </citation>
    <scope>NUCLEOTIDE SEQUENCE</scope>
    <source>
        <strain evidence="3">F4-1</strain>
    </source>
</reference>
<protein>
    <submittedName>
        <fullName evidence="3">Uncharacterized protein</fullName>
    </submittedName>
</protein>
<gene>
    <name evidence="3" type="ORF">NLU13_6526</name>
</gene>
<name>A0AA39GG18_SARSR</name>